<evidence type="ECO:0000313" key="9">
    <source>
        <dbReference type="EMBL" id="MEQ2467504.1"/>
    </source>
</evidence>
<dbReference type="PANTHER" id="PTHR42709">
    <property type="entry name" value="ALKALINE PHOSPHATASE LIKE PROTEIN"/>
    <property type="match status" value="1"/>
</dbReference>
<dbReference type="InterPro" id="IPR051311">
    <property type="entry name" value="DedA_domain"/>
</dbReference>
<dbReference type="PANTHER" id="PTHR42709:SF6">
    <property type="entry name" value="UNDECAPRENYL PHOSPHATE TRANSPORTER A"/>
    <property type="match status" value="1"/>
</dbReference>
<accession>A0ABV1F2A2</accession>
<keyword evidence="3" id="KW-1003">Cell membrane</keyword>
<keyword evidence="10" id="KW-1185">Reference proteome</keyword>
<keyword evidence="5 7" id="KW-1133">Transmembrane helix</keyword>
<dbReference type="Proteomes" id="UP001465426">
    <property type="component" value="Unassembled WGS sequence"/>
</dbReference>
<dbReference type="RefSeq" id="WP_349205151.1">
    <property type="nucleotide sequence ID" value="NZ_JBBMFN010000054.1"/>
</dbReference>
<feature type="transmembrane region" description="Helical" evidence="7">
    <location>
        <begin position="12"/>
        <end position="30"/>
    </location>
</feature>
<evidence type="ECO:0000256" key="3">
    <source>
        <dbReference type="ARBA" id="ARBA00022475"/>
    </source>
</evidence>
<feature type="transmembrane region" description="Helical" evidence="7">
    <location>
        <begin position="50"/>
        <end position="71"/>
    </location>
</feature>
<comment type="caution">
    <text evidence="9">The sequence shown here is derived from an EMBL/GenBank/DDBJ whole genome shotgun (WGS) entry which is preliminary data.</text>
</comment>
<evidence type="ECO:0000256" key="6">
    <source>
        <dbReference type="ARBA" id="ARBA00023136"/>
    </source>
</evidence>
<feature type="transmembrane region" description="Helical" evidence="7">
    <location>
        <begin position="179"/>
        <end position="197"/>
    </location>
</feature>
<comment type="subcellular location">
    <subcellularLocation>
        <location evidence="1">Cell membrane</location>
        <topology evidence="1">Multi-pass membrane protein</topology>
    </subcellularLocation>
</comment>
<gene>
    <name evidence="9" type="ORF">WMO63_17760</name>
</gene>
<evidence type="ECO:0000259" key="8">
    <source>
        <dbReference type="Pfam" id="PF09335"/>
    </source>
</evidence>
<keyword evidence="4 7" id="KW-0812">Transmembrane</keyword>
<organism evidence="9 10">
    <name type="scientific">Niallia hominis</name>
    <dbReference type="NCBI Taxonomy" id="3133173"/>
    <lineage>
        <taxon>Bacteria</taxon>
        <taxon>Bacillati</taxon>
        <taxon>Bacillota</taxon>
        <taxon>Bacilli</taxon>
        <taxon>Bacillales</taxon>
        <taxon>Bacillaceae</taxon>
        <taxon>Niallia</taxon>
    </lineage>
</organism>
<dbReference type="EMBL" id="JBBMFN010000054">
    <property type="protein sequence ID" value="MEQ2467504.1"/>
    <property type="molecule type" value="Genomic_DNA"/>
</dbReference>
<dbReference type="Pfam" id="PF09335">
    <property type="entry name" value="VTT_dom"/>
    <property type="match status" value="1"/>
</dbReference>
<protein>
    <submittedName>
        <fullName evidence="9">DedA family protein</fullName>
    </submittedName>
</protein>
<dbReference type="InterPro" id="IPR032816">
    <property type="entry name" value="VTT_dom"/>
</dbReference>
<evidence type="ECO:0000256" key="1">
    <source>
        <dbReference type="ARBA" id="ARBA00004651"/>
    </source>
</evidence>
<evidence type="ECO:0000313" key="10">
    <source>
        <dbReference type="Proteomes" id="UP001465426"/>
    </source>
</evidence>
<keyword evidence="6 7" id="KW-0472">Membrane</keyword>
<evidence type="ECO:0000256" key="2">
    <source>
        <dbReference type="ARBA" id="ARBA00010792"/>
    </source>
</evidence>
<proteinExistence type="inferred from homology"/>
<evidence type="ECO:0000256" key="7">
    <source>
        <dbReference type="SAM" id="Phobius"/>
    </source>
</evidence>
<evidence type="ECO:0000256" key="4">
    <source>
        <dbReference type="ARBA" id="ARBA00022692"/>
    </source>
</evidence>
<reference evidence="9 10" key="1">
    <citation type="submission" date="2024-03" db="EMBL/GenBank/DDBJ databases">
        <title>Human intestinal bacterial collection.</title>
        <authorList>
            <person name="Pauvert C."/>
            <person name="Hitch T.C.A."/>
            <person name="Clavel T."/>
        </authorList>
    </citation>
    <scope>NUCLEOTIDE SEQUENCE [LARGE SCALE GENOMIC DNA]</scope>
    <source>
        <strain evidence="9 10">CLA-SR-H024</strain>
    </source>
</reference>
<name>A0ABV1F2A2_9BACI</name>
<comment type="similarity">
    <text evidence="2">Belongs to the DedA family.</text>
</comment>
<sequence>MENWIMETMENFGYIGILLLIMLENIFPPIPSEVILTFGGAMTAKTEMTITGVVIVSTIGSVLGAIILYFIGSLLEIKKLEKIVDKWGRFLRLKREDLYKADRWFEKYGYWTVFFCRFIPLIRSLISLPAGMAKMNFGIFLFLTTLGTFVWNFVLIRIGAAVGDSWEDIVHYMDMYSNVAYTLIAIIGITFICRYIYKRMIKQD</sequence>
<feature type="domain" description="VTT" evidence="8">
    <location>
        <begin position="30"/>
        <end position="160"/>
    </location>
</feature>
<feature type="transmembrane region" description="Helical" evidence="7">
    <location>
        <begin position="138"/>
        <end position="159"/>
    </location>
</feature>
<evidence type="ECO:0000256" key="5">
    <source>
        <dbReference type="ARBA" id="ARBA00022989"/>
    </source>
</evidence>